<evidence type="ECO:0000256" key="1">
    <source>
        <dbReference type="SAM" id="Phobius"/>
    </source>
</evidence>
<keyword evidence="1" id="KW-0472">Membrane</keyword>
<evidence type="ECO:0000313" key="2">
    <source>
        <dbReference type="EMBL" id="MBP1855356.1"/>
    </source>
</evidence>
<sequence length="52" mass="6068">MIANEIKMKEVYLKYSIFFMSILFIFAGIYRNEIKILFTKAINICLECIGIG</sequence>
<protein>
    <recommendedName>
        <fullName evidence="4">Thioredoxin</fullName>
    </recommendedName>
</protein>
<dbReference type="Proteomes" id="UP000767291">
    <property type="component" value="Unassembled WGS sequence"/>
</dbReference>
<accession>A0ABS4EBP0</accession>
<dbReference type="EMBL" id="JAGGJX010000003">
    <property type="protein sequence ID" value="MBP1855356.1"/>
    <property type="molecule type" value="Genomic_DNA"/>
</dbReference>
<comment type="caution">
    <text evidence="2">The sequence shown here is derived from an EMBL/GenBank/DDBJ whole genome shotgun (WGS) entry which is preliminary data.</text>
</comment>
<proteinExistence type="predicted"/>
<keyword evidence="1" id="KW-0812">Transmembrane</keyword>
<evidence type="ECO:0008006" key="4">
    <source>
        <dbReference type="Google" id="ProtNLM"/>
    </source>
</evidence>
<dbReference type="InterPro" id="IPR047708">
    <property type="entry name" value="CD1871A-like"/>
</dbReference>
<feature type="transmembrane region" description="Helical" evidence="1">
    <location>
        <begin position="12"/>
        <end position="30"/>
    </location>
</feature>
<reference evidence="2 3" key="1">
    <citation type="submission" date="2021-03" db="EMBL/GenBank/DDBJ databases">
        <title>Genomic Encyclopedia of Type Strains, Phase IV (KMG-IV): sequencing the most valuable type-strain genomes for metagenomic binning, comparative biology and taxonomic classification.</title>
        <authorList>
            <person name="Goeker M."/>
        </authorList>
    </citation>
    <scope>NUCLEOTIDE SEQUENCE [LARGE SCALE GENOMIC DNA]</scope>
    <source>
        <strain evidence="2 3">DSM 1289</strain>
    </source>
</reference>
<gene>
    <name evidence="2" type="ORF">J2Z43_001751</name>
</gene>
<evidence type="ECO:0000313" key="3">
    <source>
        <dbReference type="Proteomes" id="UP000767291"/>
    </source>
</evidence>
<name>A0ABS4EBP0_9FIRM</name>
<dbReference type="NCBIfam" id="NF040920">
    <property type="entry name" value="CD1871A_fam"/>
    <property type="match status" value="1"/>
</dbReference>
<keyword evidence="1" id="KW-1133">Transmembrane helix</keyword>
<keyword evidence="3" id="KW-1185">Reference proteome</keyword>
<organism evidence="2 3">
    <name type="scientific">Metaclostridioides mangenotii</name>
    <dbReference type="NCBI Taxonomy" id="1540"/>
    <lineage>
        <taxon>Bacteria</taxon>
        <taxon>Bacillati</taxon>
        <taxon>Bacillota</taxon>
        <taxon>Clostridia</taxon>
        <taxon>Peptostreptococcales</taxon>
        <taxon>Peptostreptococcaceae</taxon>
        <taxon>Metaclostridioides</taxon>
    </lineage>
</organism>